<protein>
    <submittedName>
        <fullName evidence="3">Uncharacterized protein</fullName>
    </submittedName>
</protein>
<evidence type="ECO:0000313" key="3">
    <source>
        <dbReference type="EMBL" id="TPX52573.1"/>
    </source>
</evidence>
<proteinExistence type="predicted"/>
<dbReference type="AlphaFoldDB" id="A0A507DLW0"/>
<organism evidence="3 4">
    <name type="scientific">Synchytrium endobioticum</name>
    <dbReference type="NCBI Taxonomy" id="286115"/>
    <lineage>
        <taxon>Eukaryota</taxon>
        <taxon>Fungi</taxon>
        <taxon>Fungi incertae sedis</taxon>
        <taxon>Chytridiomycota</taxon>
        <taxon>Chytridiomycota incertae sedis</taxon>
        <taxon>Chytridiomycetes</taxon>
        <taxon>Synchytriales</taxon>
        <taxon>Synchytriaceae</taxon>
        <taxon>Synchytrium</taxon>
    </lineage>
</organism>
<dbReference type="EMBL" id="QEAN01000033">
    <property type="protein sequence ID" value="TPX52573.1"/>
    <property type="molecule type" value="Genomic_DNA"/>
</dbReference>
<name>A0A507DLW0_9FUNG</name>
<comment type="caution">
    <text evidence="3">The sequence shown here is derived from an EMBL/GenBank/DDBJ whole genome shotgun (WGS) entry which is preliminary data.</text>
</comment>
<accession>A0A507DLW0</accession>
<evidence type="ECO:0000313" key="2">
    <source>
        <dbReference type="EMBL" id="TPX49214.1"/>
    </source>
</evidence>
<reference evidence="4 5" key="1">
    <citation type="journal article" date="2019" name="Sci. Rep.">
        <title>Comparative genomics of chytrid fungi reveal insights into the obligate biotrophic and pathogenic lifestyle of Synchytrium endobioticum.</title>
        <authorList>
            <person name="van de Vossenberg B.T.L.H."/>
            <person name="Warris S."/>
            <person name="Nguyen H.D.T."/>
            <person name="van Gent-Pelzer M.P.E."/>
            <person name="Joly D.L."/>
            <person name="van de Geest H.C."/>
            <person name="Bonants P.J.M."/>
            <person name="Smith D.S."/>
            <person name="Levesque C.A."/>
            <person name="van der Lee T.A.J."/>
        </authorList>
    </citation>
    <scope>NUCLEOTIDE SEQUENCE [LARGE SCALE GENOMIC DNA]</scope>
    <source>
        <strain evidence="2 5">LEV6574</strain>
        <strain evidence="3 4">MB42</strain>
    </source>
</reference>
<evidence type="ECO:0000313" key="5">
    <source>
        <dbReference type="Proteomes" id="UP000320475"/>
    </source>
</evidence>
<feature type="region of interest" description="Disordered" evidence="1">
    <location>
        <begin position="50"/>
        <end position="81"/>
    </location>
</feature>
<dbReference type="Proteomes" id="UP000317494">
    <property type="component" value="Unassembled WGS sequence"/>
</dbReference>
<dbReference type="VEuPathDB" id="FungiDB:SeMB42_g01333"/>
<keyword evidence="4" id="KW-1185">Reference proteome</keyword>
<evidence type="ECO:0000256" key="1">
    <source>
        <dbReference type="SAM" id="MobiDB-lite"/>
    </source>
</evidence>
<feature type="compositionally biased region" description="Low complexity" evidence="1">
    <location>
        <begin position="60"/>
        <end position="77"/>
    </location>
</feature>
<evidence type="ECO:0000313" key="4">
    <source>
        <dbReference type="Proteomes" id="UP000317494"/>
    </source>
</evidence>
<dbReference type="EMBL" id="QEAM01000038">
    <property type="protein sequence ID" value="TPX49214.1"/>
    <property type="molecule type" value="Genomic_DNA"/>
</dbReference>
<gene>
    <name evidence="2" type="ORF">SeLEV6574_g01614</name>
    <name evidence="3" type="ORF">SeMB42_g01333</name>
</gene>
<sequence>MINTQLEVFIESLNPDILASWNPVTIPTTWRELVTTLRIHVQVRENLKQAQQNAKKKAVTPRSSSTTKSSSNTPKTTFSRALDPTKPWVYVTNPNSPTYQDRLSKGWCTRGRRAVEYRTIFPLFVGFFNVRILM</sequence>
<dbReference type="Proteomes" id="UP000320475">
    <property type="component" value="Unassembled WGS sequence"/>
</dbReference>